<dbReference type="EMBL" id="QFQP01000022">
    <property type="protein sequence ID" value="PZR09075.1"/>
    <property type="molecule type" value="Genomic_DNA"/>
</dbReference>
<evidence type="ECO:0000313" key="1">
    <source>
        <dbReference type="EMBL" id="PZR09075.1"/>
    </source>
</evidence>
<comment type="caution">
    <text evidence="1">The sequence shown here is derived from an EMBL/GenBank/DDBJ whole genome shotgun (WGS) entry which is preliminary data.</text>
</comment>
<accession>A0A2W5TCF4</accession>
<reference evidence="1 2" key="1">
    <citation type="submission" date="2017-08" db="EMBL/GenBank/DDBJ databases">
        <title>Infants hospitalized years apart are colonized by the same room-sourced microbial strains.</title>
        <authorList>
            <person name="Brooks B."/>
            <person name="Olm M.R."/>
            <person name="Firek B.A."/>
            <person name="Baker R."/>
            <person name="Thomas B.C."/>
            <person name="Morowitz M.J."/>
            <person name="Banfield J.F."/>
        </authorList>
    </citation>
    <scope>NUCLEOTIDE SEQUENCE [LARGE SCALE GENOMIC DNA]</scope>
    <source>
        <strain evidence="1">S2_003_000_R2_14</strain>
    </source>
</reference>
<dbReference type="Proteomes" id="UP000249061">
    <property type="component" value="Unassembled WGS sequence"/>
</dbReference>
<protein>
    <submittedName>
        <fullName evidence="1">Uncharacterized protein</fullName>
    </submittedName>
</protein>
<dbReference type="AlphaFoldDB" id="A0A2W5TCF4"/>
<proteinExistence type="predicted"/>
<evidence type="ECO:0000313" key="2">
    <source>
        <dbReference type="Proteomes" id="UP000249061"/>
    </source>
</evidence>
<sequence length="185" mass="19782">MQRMWMTLVALSLLSDVPPRRVAPPAVECRQDSECVISTFRGCCPACCEPPPRAVKKGTKEGDVCMAMLCEEPDCSTVRCAKPAAATAVCRQHRCVAVELPSNAQCRVDTDCKVVDVPTANGCCTERRAVPLDTPAPLSRDTKKGERFGLSTPTAPQACGPCPATTGGEAVCSAGRCELRRVEKR</sequence>
<organism evidence="1 2">
    <name type="scientific">Archangium gephyra</name>
    <dbReference type="NCBI Taxonomy" id="48"/>
    <lineage>
        <taxon>Bacteria</taxon>
        <taxon>Pseudomonadati</taxon>
        <taxon>Myxococcota</taxon>
        <taxon>Myxococcia</taxon>
        <taxon>Myxococcales</taxon>
        <taxon>Cystobacterineae</taxon>
        <taxon>Archangiaceae</taxon>
        <taxon>Archangium</taxon>
    </lineage>
</organism>
<name>A0A2W5TCF4_9BACT</name>
<gene>
    <name evidence="1" type="ORF">DI536_22820</name>
</gene>